<dbReference type="InterPro" id="IPR044841">
    <property type="entry name" value="LUX/BOA-like"/>
</dbReference>
<organism evidence="6 7">
    <name type="scientific">Paratrimastix pyriformis</name>
    <dbReference type="NCBI Taxonomy" id="342808"/>
    <lineage>
        <taxon>Eukaryota</taxon>
        <taxon>Metamonada</taxon>
        <taxon>Preaxostyla</taxon>
        <taxon>Paratrimastigidae</taxon>
        <taxon>Paratrimastix</taxon>
    </lineage>
</organism>
<dbReference type="PANTHER" id="PTHR31442:SF29">
    <property type="entry name" value="HOMEODOMAIN-LIKE SUPERFAMILY PROTEIN"/>
    <property type="match status" value="1"/>
</dbReference>
<evidence type="ECO:0000313" key="6">
    <source>
        <dbReference type="EMBL" id="KAJ4463121.1"/>
    </source>
</evidence>
<keyword evidence="5" id="KW-0472">Membrane</keyword>
<dbReference type="EMBL" id="JAPMOS010000001">
    <property type="protein sequence ID" value="KAJ4463121.1"/>
    <property type="molecule type" value="Genomic_DNA"/>
</dbReference>
<dbReference type="Proteomes" id="UP001141327">
    <property type="component" value="Unassembled WGS sequence"/>
</dbReference>
<sequence>MDINRKLNLNRYRLLNLSCRNKAKSRRTQMPPLINNLSKCGNRFCWLPEYQQQFAAAVNSIGINVVTPKMLLEVLNIPGLTRDIVASHLQKVCSHQARDQFHFCQCACMCSHCAARTMARLAYHISTGKPATPVNVPTTDSLLLSLTGSRTGARVDSSPVVSIVNVPTTASGPAIAPVPTVAPVSTVAPVPASSPSVPECPAIPNLAAPKDLVPALRVSLVSALPPRKRSRMDPNSNTTSTSTPTFNNTNFNANPNSANSIHSFHHSTSLVIDRRSHGFVCFQTFFSFATLMFLVGFSSISTARPNILRRMTGQTLGALLLRRNDASIITVRIINSHPR</sequence>
<feature type="region of interest" description="Disordered" evidence="4">
    <location>
        <begin position="226"/>
        <end position="248"/>
    </location>
</feature>
<evidence type="ECO:0000256" key="2">
    <source>
        <dbReference type="ARBA" id="ARBA00023163"/>
    </source>
</evidence>
<dbReference type="NCBIfam" id="TIGR01557">
    <property type="entry name" value="myb_SHAQKYF"/>
    <property type="match status" value="1"/>
</dbReference>
<gene>
    <name evidence="6" type="ORF">PAPYR_395</name>
</gene>
<dbReference type="Gene3D" id="1.10.10.60">
    <property type="entry name" value="Homeodomain-like"/>
    <property type="match status" value="1"/>
</dbReference>
<keyword evidence="7" id="KW-1185">Reference proteome</keyword>
<dbReference type="PANTHER" id="PTHR31442">
    <property type="entry name" value="HOMEODOMAIN-LIKE SUPERFAMILY PROTEIN-RELATED"/>
    <property type="match status" value="1"/>
</dbReference>
<evidence type="ECO:0000256" key="1">
    <source>
        <dbReference type="ARBA" id="ARBA00023015"/>
    </source>
</evidence>
<keyword evidence="2" id="KW-0804">Transcription</keyword>
<keyword evidence="3" id="KW-0539">Nucleus</keyword>
<evidence type="ECO:0000313" key="7">
    <source>
        <dbReference type="Proteomes" id="UP001141327"/>
    </source>
</evidence>
<dbReference type="SUPFAM" id="SSF46689">
    <property type="entry name" value="Homeodomain-like"/>
    <property type="match status" value="1"/>
</dbReference>
<name>A0ABQ8UVL6_9EUKA</name>
<evidence type="ECO:0000256" key="3">
    <source>
        <dbReference type="ARBA" id="ARBA00023242"/>
    </source>
</evidence>
<protein>
    <submittedName>
        <fullName evidence="6">Uncharacterized protein</fullName>
    </submittedName>
</protein>
<keyword evidence="5" id="KW-0812">Transmembrane</keyword>
<accession>A0ABQ8UVL6</accession>
<dbReference type="InterPro" id="IPR006447">
    <property type="entry name" value="Myb_dom_plants"/>
</dbReference>
<feature type="compositionally biased region" description="Low complexity" evidence="4">
    <location>
        <begin position="235"/>
        <end position="248"/>
    </location>
</feature>
<evidence type="ECO:0000256" key="5">
    <source>
        <dbReference type="SAM" id="Phobius"/>
    </source>
</evidence>
<comment type="caution">
    <text evidence="6">The sequence shown here is derived from an EMBL/GenBank/DDBJ whole genome shotgun (WGS) entry which is preliminary data.</text>
</comment>
<reference evidence="6" key="1">
    <citation type="journal article" date="2022" name="bioRxiv">
        <title>Genomics of Preaxostyla Flagellates Illuminates Evolutionary Transitions and the Path Towards Mitochondrial Loss.</title>
        <authorList>
            <person name="Novak L.V.F."/>
            <person name="Treitli S.C."/>
            <person name="Pyrih J."/>
            <person name="Halakuc P."/>
            <person name="Pipaliya S.V."/>
            <person name="Vacek V."/>
            <person name="Brzon O."/>
            <person name="Soukal P."/>
            <person name="Eme L."/>
            <person name="Dacks J.B."/>
            <person name="Karnkowska A."/>
            <person name="Elias M."/>
            <person name="Hampl V."/>
        </authorList>
    </citation>
    <scope>NUCLEOTIDE SEQUENCE</scope>
    <source>
        <strain evidence="6">RCP-MX</strain>
    </source>
</reference>
<keyword evidence="5" id="KW-1133">Transmembrane helix</keyword>
<dbReference type="InterPro" id="IPR009057">
    <property type="entry name" value="Homeodomain-like_sf"/>
</dbReference>
<feature type="transmembrane region" description="Helical" evidence="5">
    <location>
        <begin position="285"/>
        <end position="303"/>
    </location>
</feature>
<evidence type="ECO:0000256" key="4">
    <source>
        <dbReference type="SAM" id="MobiDB-lite"/>
    </source>
</evidence>
<proteinExistence type="predicted"/>
<keyword evidence="1" id="KW-0805">Transcription regulation</keyword>